<feature type="compositionally biased region" description="Polar residues" evidence="1">
    <location>
        <begin position="1"/>
        <end position="10"/>
    </location>
</feature>
<sequence>MRTQEQTVVTRDTKSRSYGDIPQKTQQSISCPRTLPQQETCVKREIDTAVELPPAAPSRPPPSNFIYTTFVSCVGWLLRILFCWRSSDVGGLTPSLRSNGAPAPQELEQLLLRRHSPAPSAPTHDPNPLPDWRLQMLMERRKKEADRAQDNRTIVVTFSGPARLNVELGVLENSRAGNRKQVCDLSEDEDGGQPPLPFVFSGPESVCDTTAAPVSEQDLAEERIED</sequence>
<feature type="region of interest" description="Disordered" evidence="1">
    <location>
        <begin position="182"/>
        <end position="226"/>
    </location>
</feature>
<dbReference type="AlphaFoldDB" id="A0AAD7EX62"/>
<reference evidence="2" key="1">
    <citation type="submission" date="2023-03" db="EMBL/GenBank/DDBJ databases">
        <title>Massive genome expansion in bonnet fungi (Mycena s.s.) driven by repeated elements and novel gene families across ecological guilds.</title>
        <authorList>
            <consortium name="Lawrence Berkeley National Laboratory"/>
            <person name="Harder C.B."/>
            <person name="Miyauchi S."/>
            <person name="Viragh M."/>
            <person name="Kuo A."/>
            <person name="Thoen E."/>
            <person name="Andreopoulos B."/>
            <person name="Lu D."/>
            <person name="Skrede I."/>
            <person name="Drula E."/>
            <person name="Henrissat B."/>
            <person name="Morin E."/>
            <person name="Kohler A."/>
            <person name="Barry K."/>
            <person name="LaButti K."/>
            <person name="Morin E."/>
            <person name="Salamov A."/>
            <person name="Lipzen A."/>
            <person name="Mereny Z."/>
            <person name="Hegedus B."/>
            <person name="Baldrian P."/>
            <person name="Stursova M."/>
            <person name="Weitz H."/>
            <person name="Taylor A."/>
            <person name="Grigoriev I.V."/>
            <person name="Nagy L.G."/>
            <person name="Martin F."/>
            <person name="Kauserud H."/>
        </authorList>
    </citation>
    <scope>NUCLEOTIDE SEQUENCE</scope>
    <source>
        <strain evidence="2">CBHHK002</strain>
    </source>
</reference>
<comment type="caution">
    <text evidence="2">The sequence shown here is derived from an EMBL/GenBank/DDBJ whole genome shotgun (WGS) entry which is preliminary data.</text>
</comment>
<feature type="region of interest" description="Disordered" evidence="1">
    <location>
        <begin position="1"/>
        <end position="26"/>
    </location>
</feature>
<keyword evidence="3" id="KW-1185">Reference proteome</keyword>
<organism evidence="2 3">
    <name type="scientific">Mycena albidolilacea</name>
    <dbReference type="NCBI Taxonomy" id="1033008"/>
    <lineage>
        <taxon>Eukaryota</taxon>
        <taxon>Fungi</taxon>
        <taxon>Dikarya</taxon>
        <taxon>Basidiomycota</taxon>
        <taxon>Agaricomycotina</taxon>
        <taxon>Agaricomycetes</taxon>
        <taxon>Agaricomycetidae</taxon>
        <taxon>Agaricales</taxon>
        <taxon>Marasmiineae</taxon>
        <taxon>Mycenaceae</taxon>
        <taxon>Mycena</taxon>
    </lineage>
</organism>
<evidence type="ECO:0000313" key="2">
    <source>
        <dbReference type="EMBL" id="KAJ7356940.1"/>
    </source>
</evidence>
<gene>
    <name evidence="2" type="ORF">DFH08DRAFT_954252</name>
</gene>
<accession>A0AAD7EX62</accession>
<dbReference type="Proteomes" id="UP001218218">
    <property type="component" value="Unassembled WGS sequence"/>
</dbReference>
<evidence type="ECO:0000313" key="3">
    <source>
        <dbReference type="Proteomes" id="UP001218218"/>
    </source>
</evidence>
<name>A0AAD7EX62_9AGAR</name>
<protein>
    <submittedName>
        <fullName evidence="2">Uncharacterized protein</fullName>
    </submittedName>
</protein>
<dbReference type="EMBL" id="JARIHO010000008">
    <property type="protein sequence ID" value="KAJ7356940.1"/>
    <property type="molecule type" value="Genomic_DNA"/>
</dbReference>
<proteinExistence type="predicted"/>
<evidence type="ECO:0000256" key="1">
    <source>
        <dbReference type="SAM" id="MobiDB-lite"/>
    </source>
</evidence>